<proteinExistence type="predicted"/>
<dbReference type="Proteomes" id="UP000799423">
    <property type="component" value="Unassembled WGS sequence"/>
</dbReference>
<evidence type="ECO:0000313" key="1">
    <source>
        <dbReference type="EMBL" id="KAF2853752.1"/>
    </source>
</evidence>
<protein>
    <submittedName>
        <fullName evidence="1">Uncharacterized protein</fullName>
    </submittedName>
</protein>
<reference evidence="1" key="1">
    <citation type="submission" date="2020-01" db="EMBL/GenBank/DDBJ databases">
        <authorList>
            <consortium name="DOE Joint Genome Institute"/>
            <person name="Haridas S."/>
            <person name="Albert R."/>
            <person name="Binder M."/>
            <person name="Bloem J."/>
            <person name="Labutti K."/>
            <person name="Salamov A."/>
            <person name="Andreopoulos B."/>
            <person name="Baker S.E."/>
            <person name="Barry K."/>
            <person name="Bills G."/>
            <person name="Bluhm B.H."/>
            <person name="Cannon C."/>
            <person name="Castanera R."/>
            <person name="Culley D.E."/>
            <person name="Daum C."/>
            <person name="Ezra D."/>
            <person name="Gonzalez J.B."/>
            <person name="Henrissat B."/>
            <person name="Kuo A."/>
            <person name="Liang C."/>
            <person name="Lipzen A."/>
            <person name="Lutzoni F."/>
            <person name="Magnuson J."/>
            <person name="Mondo S."/>
            <person name="Nolan M."/>
            <person name="Ohm R."/>
            <person name="Pangilinan J."/>
            <person name="Park H.-J."/>
            <person name="Ramirez L."/>
            <person name="Alfaro M."/>
            <person name="Sun H."/>
            <person name="Tritt A."/>
            <person name="Yoshinaga Y."/>
            <person name="Zwiers L.-H."/>
            <person name="Turgeon B.G."/>
            <person name="Goodwin S.B."/>
            <person name="Spatafora J.W."/>
            <person name="Crous P.W."/>
            <person name="Grigoriev I.V."/>
        </authorList>
    </citation>
    <scope>NUCLEOTIDE SEQUENCE</scope>
    <source>
        <strain evidence="1">IPT5</strain>
    </source>
</reference>
<organism evidence="1 2">
    <name type="scientific">Plenodomus tracheiphilus IPT5</name>
    <dbReference type="NCBI Taxonomy" id="1408161"/>
    <lineage>
        <taxon>Eukaryota</taxon>
        <taxon>Fungi</taxon>
        <taxon>Dikarya</taxon>
        <taxon>Ascomycota</taxon>
        <taxon>Pezizomycotina</taxon>
        <taxon>Dothideomycetes</taxon>
        <taxon>Pleosporomycetidae</taxon>
        <taxon>Pleosporales</taxon>
        <taxon>Pleosporineae</taxon>
        <taxon>Leptosphaeriaceae</taxon>
        <taxon>Plenodomus</taxon>
    </lineage>
</organism>
<name>A0A6A7BEQ9_9PLEO</name>
<evidence type="ECO:0000313" key="2">
    <source>
        <dbReference type="Proteomes" id="UP000799423"/>
    </source>
</evidence>
<dbReference type="AlphaFoldDB" id="A0A6A7BEQ9"/>
<dbReference type="EMBL" id="MU006294">
    <property type="protein sequence ID" value="KAF2853752.1"/>
    <property type="molecule type" value="Genomic_DNA"/>
</dbReference>
<gene>
    <name evidence="1" type="ORF">T440DRAFT_465517</name>
</gene>
<sequence>MGWDTGCVEACGELSSGGEWEVYVDHRLVRTEDVRGKDGIEVEVEIWSEAVDVVFLRGW</sequence>
<accession>A0A6A7BEQ9</accession>
<keyword evidence="2" id="KW-1185">Reference proteome</keyword>